<dbReference type="EMBL" id="DSBY01000184">
    <property type="protein sequence ID" value="HDS63358.1"/>
    <property type="molecule type" value="Genomic_DNA"/>
</dbReference>
<dbReference type="Proteomes" id="UP000885648">
    <property type="component" value="Unassembled WGS sequence"/>
</dbReference>
<gene>
    <name evidence="2" type="ORF">ENN52_04405</name>
</gene>
<feature type="domain" description="HTH cro/C1-type" evidence="1">
    <location>
        <begin position="65"/>
        <end position="101"/>
    </location>
</feature>
<comment type="caution">
    <text evidence="2">The sequence shown here is derived from an EMBL/GenBank/DDBJ whole genome shotgun (WGS) entry which is preliminary data.</text>
</comment>
<dbReference type="Gene3D" id="1.10.260.40">
    <property type="entry name" value="lambda repressor-like DNA-binding domains"/>
    <property type="match status" value="1"/>
</dbReference>
<dbReference type="CDD" id="cd00093">
    <property type="entry name" value="HTH_XRE"/>
    <property type="match status" value="1"/>
</dbReference>
<proteinExistence type="predicted"/>
<dbReference type="Pfam" id="PF01381">
    <property type="entry name" value="HTH_3"/>
    <property type="match status" value="1"/>
</dbReference>
<organism evidence="2">
    <name type="scientific">Methanofollis liminatans</name>
    <dbReference type="NCBI Taxonomy" id="2201"/>
    <lineage>
        <taxon>Archaea</taxon>
        <taxon>Methanobacteriati</taxon>
        <taxon>Methanobacteriota</taxon>
        <taxon>Stenosarchaea group</taxon>
        <taxon>Methanomicrobia</taxon>
        <taxon>Methanomicrobiales</taxon>
        <taxon>Methanomicrobiaceae</taxon>
        <taxon>Methanofollis</taxon>
    </lineage>
</organism>
<name>A0A831M0Q7_9EURY</name>
<dbReference type="InterPro" id="IPR016472">
    <property type="entry name" value="Tscrpt_reg_MJ0621_prd"/>
</dbReference>
<protein>
    <submittedName>
        <fullName evidence="2">Helix-turn-helix domain-containing protein</fullName>
    </submittedName>
</protein>
<dbReference type="SUPFAM" id="SSF47413">
    <property type="entry name" value="lambda repressor-like DNA-binding domains"/>
    <property type="match status" value="1"/>
</dbReference>
<reference evidence="2" key="1">
    <citation type="journal article" date="2020" name="mSystems">
        <title>Genome- and Community-Level Interaction Insights into Carbon Utilization and Element Cycling Functions of Hydrothermarchaeota in Hydrothermal Sediment.</title>
        <authorList>
            <person name="Zhou Z."/>
            <person name="Liu Y."/>
            <person name="Xu W."/>
            <person name="Pan J."/>
            <person name="Luo Z.H."/>
            <person name="Li M."/>
        </authorList>
    </citation>
    <scope>NUCLEOTIDE SEQUENCE</scope>
    <source>
        <strain evidence="2">SpSt-1183</strain>
    </source>
</reference>
<accession>A0A831M0Q7</accession>
<dbReference type="InterPro" id="IPR001387">
    <property type="entry name" value="Cro/C1-type_HTH"/>
</dbReference>
<evidence type="ECO:0000313" key="2">
    <source>
        <dbReference type="EMBL" id="HDS63358.1"/>
    </source>
</evidence>
<evidence type="ECO:0000259" key="1">
    <source>
        <dbReference type="PROSITE" id="PS50943"/>
    </source>
</evidence>
<dbReference type="PROSITE" id="PS50943">
    <property type="entry name" value="HTH_CROC1"/>
    <property type="match status" value="1"/>
</dbReference>
<sequence>MCRKFFPMSSPGLDRRTYILKELSHLYPSMIQANPLDRLFHAALQSDEEFIQTLQHILKNDLRVSVRELSEKSGIAQSTLYKILNGKRSPTLSTLRMILNAVRAFSRPSEEAFIGLIAARYVLESIQERTAVIDGQQVRVREYPVHTFEDAIVAAVRAEREGAIAVVCAPIASSTIEQVVRIPVTTIIPKDSVQRAIEAAARKAWL</sequence>
<dbReference type="GO" id="GO:0003677">
    <property type="term" value="F:DNA binding"/>
    <property type="evidence" value="ECO:0007669"/>
    <property type="project" value="InterPro"/>
</dbReference>
<dbReference type="InterPro" id="IPR010982">
    <property type="entry name" value="Lambda_DNA-bd_dom_sf"/>
</dbReference>
<dbReference type="AlphaFoldDB" id="A0A831M0Q7"/>
<dbReference type="PIRSF" id="PIRSF005978">
    <property type="entry name" value="HTH_MJ0621_prd"/>
    <property type="match status" value="1"/>
</dbReference>